<dbReference type="Proteomes" id="UP000304900">
    <property type="component" value="Unassembled WGS sequence"/>
</dbReference>
<feature type="coiled-coil region" evidence="5">
    <location>
        <begin position="117"/>
        <end position="144"/>
    </location>
</feature>
<dbReference type="SUPFAM" id="SSF88946">
    <property type="entry name" value="Sigma2 domain of RNA polymerase sigma factors"/>
    <property type="match status" value="1"/>
</dbReference>
<name>A0A4U6D8I0_9BACT</name>
<reference evidence="7 8" key="1">
    <citation type="submission" date="2019-05" db="EMBL/GenBank/DDBJ databases">
        <title>Dyadobacter AR-3-8 sp. nov., isolated from arctic soil.</title>
        <authorList>
            <person name="Chaudhary D.K."/>
        </authorList>
    </citation>
    <scope>NUCLEOTIDE SEQUENCE [LARGE SCALE GENOMIC DNA]</scope>
    <source>
        <strain evidence="7 8">AR-3-8</strain>
    </source>
</reference>
<dbReference type="SUPFAM" id="SSF88659">
    <property type="entry name" value="Sigma3 and sigma4 domains of RNA polymerase sigma factors"/>
    <property type="match status" value="2"/>
</dbReference>
<dbReference type="GO" id="GO:0006352">
    <property type="term" value="P:DNA-templated transcription initiation"/>
    <property type="evidence" value="ECO:0007669"/>
    <property type="project" value="InterPro"/>
</dbReference>
<proteinExistence type="inferred from homology"/>
<dbReference type="InterPro" id="IPR013325">
    <property type="entry name" value="RNA_pol_sigma_r2"/>
</dbReference>
<keyword evidence="3" id="KW-0731">Sigma factor</keyword>
<dbReference type="EMBL" id="SZVO01000003">
    <property type="protein sequence ID" value="TKT92651.1"/>
    <property type="molecule type" value="Genomic_DNA"/>
</dbReference>
<evidence type="ECO:0000256" key="1">
    <source>
        <dbReference type="ARBA" id="ARBA00010641"/>
    </source>
</evidence>
<dbReference type="InterPro" id="IPR014284">
    <property type="entry name" value="RNA_pol_sigma-70_dom"/>
</dbReference>
<gene>
    <name evidence="7" type="ORF">FDK13_07500</name>
</gene>
<organism evidence="7 8">
    <name type="scientific">Dyadobacter frigoris</name>
    <dbReference type="NCBI Taxonomy" id="2576211"/>
    <lineage>
        <taxon>Bacteria</taxon>
        <taxon>Pseudomonadati</taxon>
        <taxon>Bacteroidota</taxon>
        <taxon>Cytophagia</taxon>
        <taxon>Cytophagales</taxon>
        <taxon>Spirosomataceae</taxon>
        <taxon>Dyadobacter</taxon>
    </lineage>
</organism>
<evidence type="ECO:0000313" key="7">
    <source>
        <dbReference type="EMBL" id="TKT92651.1"/>
    </source>
</evidence>
<dbReference type="Pfam" id="PF04545">
    <property type="entry name" value="Sigma70_r4"/>
    <property type="match status" value="1"/>
</dbReference>
<dbReference type="OrthoDB" id="759001at2"/>
<sequence length="269" mass="31768">MGLHDLSIDSEKNDGYLALFHRGDQRAMDFIYRKSFHNLLYFGKTLIKDEFLITCILHECYLKAWQHRERMESLPHIYRFIRMNLRWQILRHIEKSRHSIYGKTVLIDHFESTIGDFEDVLTDKESYENDIQNLERITQALKYLSTDAQQIASLHFKQGLNHKQIADRLGTSTIQVSNQIKKSVEQIKNMVHAQGKRKPKDLSVKKLNPDTESLNTQQTSIYQLRKIRKMSFGDIALKLGMNQVQVQQQYIHAHQLLKNQNSQQKVNRF</sequence>
<evidence type="ECO:0000259" key="6">
    <source>
        <dbReference type="Pfam" id="PF04545"/>
    </source>
</evidence>
<dbReference type="PANTHER" id="PTHR43133">
    <property type="entry name" value="RNA POLYMERASE ECF-TYPE SIGMA FACTO"/>
    <property type="match status" value="1"/>
</dbReference>
<keyword evidence="2" id="KW-0805">Transcription regulation</keyword>
<keyword evidence="5" id="KW-0175">Coiled coil</keyword>
<accession>A0A4U6D8I0</accession>
<keyword evidence="8" id="KW-1185">Reference proteome</keyword>
<feature type="domain" description="RNA polymerase sigma-70 region 4" evidence="6">
    <location>
        <begin position="140"/>
        <end position="188"/>
    </location>
</feature>
<evidence type="ECO:0000256" key="5">
    <source>
        <dbReference type="SAM" id="Coils"/>
    </source>
</evidence>
<dbReference type="InterPro" id="IPR007630">
    <property type="entry name" value="RNA_pol_sigma70_r4"/>
</dbReference>
<dbReference type="RefSeq" id="WP_137339379.1">
    <property type="nucleotide sequence ID" value="NZ_SZVO01000003.1"/>
</dbReference>
<dbReference type="InterPro" id="IPR039425">
    <property type="entry name" value="RNA_pol_sigma-70-like"/>
</dbReference>
<evidence type="ECO:0000256" key="3">
    <source>
        <dbReference type="ARBA" id="ARBA00023082"/>
    </source>
</evidence>
<evidence type="ECO:0000256" key="2">
    <source>
        <dbReference type="ARBA" id="ARBA00023015"/>
    </source>
</evidence>
<dbReference type="AlphaFoldDB" id="A0A4U6D8I0"/>
<dbReference type="NCBIfam" id="TIGR02937">
    <property type="entry name" value="sigma70-ECF"/>
    <property type="match status" value="1"/>
</dbReference>
<keyword evidence="4" id="KW-0804">Transcription</keyword>
<protein>
    <submittedName>
        <fullName evidence="7">Sigma-70 family RNA polymerase sigma factor</fullName>
    </submittedName>
</protein>
<dbReference type="GO" id="GO:0016987">
    <property type="term" value="F:sigma factor activity"/>
    <property type="evidence" value="ECO:0007669"/>
    <property type="project" value="UniProtKB-KW"/>
</dbReference>
<comment type="caution">
    <text evidence="7">The sequence shown here is derived from an EMBL/GenBank/DDBJ whole genome shotgun (WGS) entry which is preliminary data.</text>
</comment>
<comment type="similarity">
    <text evidence="1">Belongs to the sigma-70 factor family. ECF subfamily.</text>
</comment>
<dbReference type="Gene3D" id="1.20.140.160">
    <property type="match status" value="1"/>
</dbReference>
<evidence type="ECO:0000313" key="8">
    <source>
        <dbReference type="Proteomes" id="UP000304900"/>
    </source>
</evidence>
<evidence type="ECO:0000256" key="4">
    <source>
        <dbReference type="ARBA" id="ARBA00023163"/>
    </source>
</evidence>
<dbReference type="InterPro" id="IPR013324">
    <property type="entry name" value="RNA_pol_sigma_r3/r4-like"/>
</dbReference>
<dbReference type="PANTHER" id="PTHR43133:SF46">
    <property type="entry name" value="RNA POLYMERASE SIGMA-70 FACTOR ECF SUBFAMILY"/>
    <property type="match status" value="1"/>
</dbReference>